<dbReference type="InterPro" id="IPR020891">
    <property type="entry name" value="UPF0758_CS"/>
</dbReference>
<dbReference type="InterPro" id="IPR001405">
    <property type="entry name" value="UPF0758"/>
</dbReference>
<dbReference type="PROSITE" id="PS50249">
    <property type="entry name" value="MPN"/>
    <property type="match status" value="1"/>
</dbReference>
<protein>
    <submittedName>
        <fullName evidence="10">DNA replication and repair protein RadC</fullName>
    </submittedName>
</protein>
<evidence type="ECO:0000256" key="1">
    <source>
        <dbReference type="ARBA" id="ARBA00010243"/>
    </source>
</evidence>
<dbReference type="GO" id="GO:0006508">
    <property type="term" value="P:proteolysis"/>
    <property type="evidence" value="ECO:0007669"/>
    <property type="project" value="UniProtKB-KW"/>
</dbReference>
<dbReference type="Gene3D" id="3.40.140.10">
    <property type="entry name" value="Cytidine Deaminase, domain 2"/>
    <property type="match status" value="1"/>
</dbReference>
<dbReference type="InterPro" id="IPR046778">
    <property type="entry name" value="UPF0758_N"/>
</dbReference>
<dbReference type="NCBIfam" id="TIGR00608">
    <property type="entry name" value="radc"/>
    <property type="match status" value="1"/>
</dbReference>
<dbReference type="PANTHER" id="PTHR30471">
    <property type="entry name" value="DNA REPAIR PROTEIN RADC"/>
    <property type="match status" value="1"/>
</dbReference>
<gene>
    <name evidence="10" type="ORF">C8P63_11287</name>
</gene>
<reference evidence="10 11" key="1">
    <citation type="submission" date="2018-04" db="EMBL/GenBank/DDBJ databases">
        <title>Genomic Encyclopedia of Archaeal and Bacterial Type Strains, Phase II (KMG-II): from individual species to whole genera.</title>
        <authorList>
            <person name="Goeker M."/>
        </authorList>
    </citation>
    <scope>NUCLEOTIDE SEQUENCE [LARGE SCALE GENOMIC DNA]</scope>
    <source>
        <strain evidence="10 11">DSM 45787</strain>
    </source>
</reference>
<dbReference type="SUPFAM" id="SSF102712">
    <property type="entry name" value="JAB1/MPN domain"/>
    <property type="match status" value="1"/>
</dbReference>
<dbReference type="PANTHER" id="PTHR30471:SF3">
    <property type="entry name" value="UPF0758 PROTEIN YEES-RELATED"/>
    <property type="match status" value="1"/>
</dbReference>
<accession>A0A2T6BTI7</accession>
<dbReference type="NCBIfam" id="NF000642">
    <property type="entry name" value="PRK00024.1"/>
    <property type="match status" value="1"/>
</dbReference>
<comment type="similarity">
    <text evidence="1 7">Belongs to the UPF0758 family.</text>
</comment>
<dbReference type="GO" id="GO:0046872">
    <property type="term" value="F:metal ion binding"/>
    <property type="evidence" value="ECO:0007669"/>
    <property type="project" value="UniProtKB-KW"/>
</dbReference>
<dbReference type="Pfam" id="PF20582">
    <property type="entry name" value="UPF0758_N"/>
    <property type="match status" value="1"/>
</dbReference>
<evidence type="ECO:0000256" key="5">
    <source>
        <dbReference type="ARBA" id="ARBA00022833"/>
    </source>
</evidence>
<feature type="compositionally biased region" description="Basic and acidic residues" evidence="8">
    <location>
        <begin position="12"/>
        <end position="25"/>
    </location>
</feature>
<keyword evidence="2" id="KW-0645">Protease</keyword>
<evidence type="ECO:0000256" key="2">
    <source>
        <dbReference type="ARBA" id="ARBA00022670"/>
    </source>
</evidence>
<dbReference type="EMBL" id="QBKR01000012">
    <property type="protein sequence ID" value="PTX59391.1"/>
    <property type="molecule type" value="Genomic_DNA"/>
</dbReference>
<evidence type="ECO:0000256" key="6">
    <source>
        <dbReference type="ARBA" id="ARBA00023049"/>
    </source>
</evidence>
<sequence length="233" mass="25790">MLTQPEQLMLRDVPEEERPRERMCKEGPSSLSNAELVAILLRTGTSSESVLQLAGRVLAQTESLKGLAESTLNELIQIKGIGPAKAVQLLAGIELGRRVSRALPAERAVIRSPGDAAGYVMDEMRFQSQEHFLCLFLNTKNRVIDKKCIFVGSLNSSVVHPREVFREAIRRSSAGVVCVHNHPSGDPTPSREDVHVTERLYEAGRIVGIELLDHIIIGDNRFYSMKEKGILPV</sequence>
<dbReference type="PROSITE" id="PS01302">
    <property type="entry name" value="UPF0758"/>
    <property type="match status" value="1"/>
</dbReference>
<dbReference type="InterPro" id="IPR010994">
    <property type="entry name" value="RuvA_2-like"/>
</dbReference>
<dbReference type="CDD" id="cd08071">
    <property type="entry name" value="MPN_DUF2466"/>
    <property type="match status" value="1"/>
</dbReference>
<evidence type="ECO:0000256" key="4">
    <source>
        <dbReference type="ARBA" id="ARBA00022801"/>
    </source>
</evidence>
<evidence type="ECO:0000313" key="11">
    <source>
        <dbReference type="Proteomes" id="UP000244240"/>
    </source>
</evidence>
<dbReference type="SUPFAM" id="SSF47781">
    <property type="entry name" value="RuvA domain 2-like"/>
    <property type="match status" value="1"/>
</dbReference>
<evidence type="ECO:0000313" key="10">
    <source>
        <dbReference type="EMBL" id="PTX59391.1"/>
    </source>
</evidence>
<evidence type="ECO:0000256" key="8">
    <source>
        <dbReference type="SAM" id="MobiDB-lite"/>
    </source>
</evidence>
<keyword evidence="6" id="KW-0482">Metalloprotease</keyword>
<keyword evidence="5" id="KW-0862">Zinc</keyword>
<keyword evidence="3" id="KW-0479">Metal-binding</keyword>
<dbReference type="Pfam" id="PF04002">
    <property type="entry name" value="RadC"/>
    <property type="match status" value="1"/>
</dbReference>
<feature type="domain" description="MPN" evidence="9">
    <location>
        <begin position="109"/>
        <end position="231"/>
    </location>
</feature>
<name>A0A2T6BTI7_9BACL</name>
<keyword evidence="4" id="KW-0378">Hydrolase</keyword>
<evidence type="ECO:0000256" key="3">
    <source>
        <dbReference type="ARBA" id="ARBA00022723"/>
    </source>
</evidence>
<comment type="caution">
    <text evidence="10">The sequence shown here is derived from an EMBL/GenBank/DDBJ whole genome shotgun (WGS) entry which is preliminary data.</text>
</comment>
<dbReference type="InterPro" id="IPR037518">
    <property type="entry name" value="MPN"/>
</dbReference>
<dbReference type="GO" id="GO:0008237">
    <property type="term" value="F:metallopeptidase activity"/>
    <property type="evidence" value="ECO:0007669"/>
    <property type="project" value="UniProtKB-KW"/>
</dbReference>
<keyword evidence="11" id="KW-1185">Reference proteome</keyword>
<evidence type="ECO:0000259" key="9">
    <source>
        <dbReference type="PROSITE" id="PS50249"/>
    </source>
</evidence>
<organism evidence="10 11">
    <name type="scientific">Melghirimyces profundicolus</name>
    <dbReference type="NCBI Taxonomy" id="1242148"/>
    <lineage>
        <taxon>Bacteria</taxon>
        <taxon>Bacillati</taxon>
        <taxon>Bacillota</taxon>
        <taxon>Bacilli</taxon>
        <taxon>Bacillales</taxon>
        <taxon>Thermoactinomycetaceae</taxon>
        <taxon>Melghirimyces</taxon>
    </lineage>
</organism>
<feature type="region of interest" description="Disordered" evidence="8">
    <location>
        <begin position="1"/>
        <end position="27"/>
    </location>
</feature>
<proteinExistence type="inferred from homology"/>
<dbReference type="InterPro" id="IPR025657">
    <property type="entry name" value="RadC_JAB"/>
</dbReference>
<evidence type="ECO:0000256" key="7">
    <source>
        <dbReference type="RuleBase" id="RU003797"/>
    </source>
</evidence>
<dbReference type="Proteomes" id="UP000244240">
    <property type="component" value="Unassembled WGS sequence"/>
</dbReference>
<dbReference type="AlphaFoldDB" id="A0A2T6BTI7"/>